<proteinExistence type="predicted"/>
<dbReference type="EnsemblMetazoa" id="ASIC008579-RA">
    <property type="protein sequence ID" value="ASIC008579-PA"/>
    <property type="gene ID" value="ASIC008579"/>
</dbReference>
<accession>A0A084VT26</accession>
<evidence type="ECO:0000313" key="2">
    <source>
        <dbReference type="EnsemblMetazoa" id="ASIC008579-PA"/>
    </source>
</evidence>
<protein>
    <submittedName>
        <fullName evidence="1 2">SH3 domain-containing protein</fullName>
    </submittedName>
</protein>
<keyword evidence="3" id="KW-1185">Reference proteome</keyword>
<evidence type="ECO:0000313" key="3">
    <source>
        <dbReference type="Proteomes" id="UP000030765"/>
    </source>
</evidence>
<organism evidence="1">
    <name type="scientific">Anopheles sinensis</name>
    <name type="common">Mosquito</name>
    <dbReference type="NCBI Taxonomy" id="74873"/>
    <lineage>
        <taxon>Eukaryota</taxon>
        <taxon>Metazoa</taxon>
        <taxon>Ecdysozoa</taxon>
        <taxon>Arthropoda</taxon>
        <taxon>Hexapoda</taxon>
        <taxon>Insecta</taxon>
        <taxon>Pterygota</taxon>
        <taxon>Neoptera</taxon>
        <taxon>Endopterygota</taxon>
        <taxon>Diptera</taxon>
        <taxon>Nematocera</taxon>
        <taxon>Culicoidea</taxon>
        <taxon>Culicidae</taxon>
        <taxon>Anophelinae</taxon>
        <taxon>Anopheles</taxon>
    </lineage>
</organism>
<sequence>MFLSWSYTTTTWYTLSRTILSLDKSEQGKLVFSPPPAVPTGRFGAPSTCCEKFSLNASAQEFIQPCRTLISAPSVGSSASGMMITWEAYTGGCWMSFADVGH</sequence>
<reference evidence="2" key="2">
    <citation type="submission" date="2020-05" db="UniProtKB">
        <authorList>
            <consortium name="EnsemblMetazoa"/>
        </authorList>
    </citation>
    <scope>IDENTIFICATION</scope>
</reference>
<reference evidence="1 3" key="1">
    <citation type="journal article" date="2014" name="BMC Genomics">
        <title>Genome sequence of Anopheles sinensis provides insight into genetics basis of mosquito competence for malaria parasites.</title>
        <authorList>
            <person name="Zhou D."/>
            <person name="Zhang D."/>
            <person name="Ding G."/>
            <person name="Shi L."/>
            <person name="Hou Q."/>
            <person name="Ye Y."/>
            <person name="Xu Y."/>
            <person name="Zhou H."/>
            <person name="Xiong C."/>
            <person name="Li S."/>
            <person name="Yu J."/>
            <person name="Hong S."/>
            <person name="Yu X."/>
            <person name="Zou P."/>
            <person name="Chen C."/>
            <person name="Chang X."/>
            <person name="Wang W."/>
            <person name="Lv Y."/>
            <person name="Sun Y."/>
            <person name="Ma L."/>
            <person name="Shen B."/>
            <person name="Zhu C."/>
        </authorList>
    </citation>
    <scope>NUCLEOTIDE SEQUENCE [LARGE SCALE GENOMIC DNA]</scope>
</reference>
<dbReference type="EMBL" id="KE525057">
    <property type="protein sequence ID" value="KFB41120.1"/>
    <property type="molecule type" value="Genomic_DNA"/>
</dbReference>
<dbReference type="VEuPathDB" id="VectorBase:ASIC008579"/>
<evidence type="ECO:0000313" key="1">
    <source>
        <dbReference type="EMBL" id="KFB41120.1"/>
    </source>
</evidence>
<dbReference type="EMBL" id="ATLV01016154">
    <property type="status" value="NOT_ANNOTATED_CDS"/>
    <property type="molecule type" value="Genomic_DNA"/>
</dbReference>
<name>A0A084VT26_ANOSI</name>
<dbReference type="AlphaFoldDB" id="A0A084VT26"/>
<dbReference type="Proteomes" id="UP000030765">
    <property type="component" value="Unassembled WGS sequence"/>
</dbReference>
<gene>
    <name evidence="1" type="ORF">ZHAS_00008579</name>
</gene>